<accession>H1LCU6</accession>
<dbReference type="InterPro" id="IPR004386">
    <property type="entry name" value="Toxin_YafQ-like"/>
</dbReference>
<feature type="active site" description="Proton donor" evidence="2">
    <location>
        <position position="49"/>
    </location>
</feature>
<dbReference type="NCBIfam" id="TIGR02385">
    <property type="entry name" value="RelE_StbE"/>
    <property type="match status" value="1"/>
</dbReference>
<gene>
    <name evidence="3" type="ORF">HMPREF9104_00410</name>
</gene>
<dbReference type="InterPro" id="IPR035093">
    <property type="entry name" value="RelE/ParE_toxin_dom_sf"/>
</dbReference>
<dbReference type="PIRSF" id="PIRSF006156">
    <property type="entry name" value="YafQ"/>
    <property type="match status" value="1"/>
</dbReference>
<sequence length="55" mass="6609">MVLSVKYQDHPLKGKWFDHRELHIKPDWLLIYRKDNQQLFLTLVATGSHADLFNM</sequence>
<dbReference type="Proteomes" id="UP000005025">
    <property type="component" value="Unassembled WGS sequence"/>
</dbReference>
<keyword evidence="1" id="KW-1277">Toxin-antitoxin system</keyword>
<comment type="caution">
    <text evidence="3">The sequence shown here is derived from an EMBL/GenBank/DDBJ whole genome shotgun (WGS) entry which is preliminary data.</text>
</comment>
<proteinExistence type="predicted"/>
<dbReference type="GO" id="GO:0006402">
    <property type="term" value="P:mRNA catabolic process"/>
    <property type="evidence" value="ECO:0007669"/>
    <property type="project" value="TreeGrafter"/>
</dbReference>
<reference evidence="3 4" key="1">
    <citation type="submission" date="2011-09" db="EMBL/GenBank/DDBJ databases">
        <authorList>
            <person name="Weinstock G."/>
            <person name="Sodergren E."/>
            <person name="Clifton S."/>
            <person name="Fulton L."/>
            <person name="Fulton B."/>
            <person name="Courtney L."/>
            <person name="Fronick C."/>
            <person name="Harrison M."/>
            <person name="Strong C."/>
            <person name="Farmer C."/>
            <person name="Delahaunty K."/>
            <person name="Markovic C."/>
            <person name="Hall O."/>
            <person name="Minx P."/>
            <person name="Tomlinson C."/>
            <person name="Mitreva M."/>
            <person name="Hou S."/>
            <person name="Chen J."/>
            <person name="Wollam A."/>
            <person name="Pepin K.H."/>
            <person name="Johnson M."/>
            <person name="Bhonagiri V."/>
            <person name="Zhang X."/>
            <person name="Suruliraj S."/>
            <person name="Warren W."/>
            <person name="Chinwalla A."/>
            <person name="Mardis E.R."/>
            <person name="Wilson R.K."/>
        </authorList>
    </citation>
    <scope>NUCLEOTIDE SEQUENCE [LARGE SCALE GENOMIC DNA]</scope>
    <source>
        <strain evidence="3 4">F0435</strain>
    </source>
</reference>
<dbReference type="STRING" id="797516.HMPREF9104_00410"/>
<evidence type="ECO:0000256" key="1">
    <source>
        <dbReference type="ARBA" id="ARBA00022649"/>
    </source>
</evidence>
<dbReference type="SUPFAM" id="SSF143011">
    <property type="entry name" value="RelE-like"/>
    <property type="match status" value="1"/>
</dbReference>
<dbReference type="AlphaFoldDB" id="H1LCU6"/>
<dbReference type="PANTHER" id="PTHR40588">
    <property type="entry name" value="MRNA INTERFERASE TOXIN YAFQ"/>
    <property type="match status" value="1"/>
</dbReference>
<dbReference type="PATRIC" id="fig|797516.3.peg.371"/>
<protein>
    <submittedName>
        <fullName evidence="3">Addiction module toxin, RelE/StbE family</fullName>
    </submittedName>
</protein>
<dbReference type="PANTHER" id="PTHR40588:SF1">
    <property type="entry name" value="MRNA INTERFERASE TOXIN YAFQ"/>
    <property type="match status" value="1"/>
</dbReference>
<evidence type="ECO:0000313" key="4">
    <source>
        <dbReference type="Proteomes" id="UP000005025"/>
    </source>
</evidence>
<dbReference type="GO" id="GO:0006415">
    <property type="term" value="P:translational termination"/>
    <property type="evidence" value="ECO:0007669"/>
    <property type="project" value="TreeGrafter"/>
</dbReference>
<evidence type="ECO:0000256" key="2">
    <source>
        <dbReference type="PIRSR" id="PIRSR006156-1"/>
    </source>
</evidence>
<dbReference type="HOGENOM" id="CLU_161929_6_1_9"/>
<dbReference type="EMBL" id="AGRJ01000041">
    <property type="protein sequence ID" value="EHO53782.1"/>
    <property type="molecule type" value="Genomic_DNA"/>
</dbReference>
<name>H1LCU6_9LACO</name>
<dbReference type="GO" id="GO:0004521">
    <property type="term" value="F:RNA endonuclease activity"/>
    <property type="evidence" value="ECO:0007669"/>
    <property type="project" value="TreeGrafter"/>
</dbReference>
<dbReference type="Gene3D" id="3.30.2310.20">
    <property type="entry name" value="RelE-like"/>
    <property type="match status" value="1"/>
</dbReference>
<dbReference type="Pfam" id="PF15738">
    <property type="entry name" value="YafQ_toxin"/>
    <property type="match status" value="1"/>
</dbReference>
<dbReference type="InterPro" id="IPR007712">
    <property type="entry name" value="RelE/ParE_toxin"/>
</dbReference>
<organism evidence="3 4">
    <name type="scientific">Lentilactobacillus kisonensis F0435</name>
    <dbReference type="NCBI Taxonomy" id="797516"/>
    <lineage>
        <taxon>Bacteria</taxon>
        <taxon>Bacillati</taxon>
        <taxon>Bacillota</taxon>
        <taxon>Bacilli</taxon>
        <taxon>Lactobacillales</taxon>
        <taxon>Lactobacillaceae</taxon>
        <taxon>Lentilactobacillus</taxon>
    </lineage>
</organism>
<dbReference type="OrthoDB" id="7030467at2"/>
<evidence type="ECO:0000313" key="3">
    <source>
        <dbReference type="EMBL" id="EHO53782.1"/>
    </source>
</evidence>